<dbReference type="RefSeq" id="WP_244713297.1">
    <property type="nucleotide sequence ID" value="NZ_CP095073.1"/>
</dbReference>
<protein>
    <submittedName>
        <fullName evidence="3">GerMN domain-containing protein</fullName>
    </submittedName>
</protein>
<evidence type="ECO:0000256" key="1">
    <source>
        <dbReference type="SAM" id="MobiDB-lite"/>
    </source>
</evidence>
<feature type="domain" description="GerMN" evidence="2">
    <location>
        <begin position="247"/>
        <end position="335"/>
    </location>
</feature>
<dbReference type="Pfam" id="PF10646">
    <property type="entry name" value="Germane"/>
    <property type="match status" value="2"/>
</dbReference>
<dbReference type="EMBL" id="CP095073">
    <property type="protein sequence ID" value="UOQ46218.1"/>
    <property type="molecule type" value="Genomic_DNA"/>
</dbReference>
<gene>
    <name evidence="3" type="ORF">MUN89_10040</name>
</gene>
<dbReference type="InterPro" id="IPR019606">
    <property type="entry name" value="GerMN"/>
</dbReference>
<evidence type="ECO:0000313" key="3">
    <source>
        <dbReference type="EMBL" id="UOQ46218.1"/>
    </source>
</evidence>
<dbReference type="PROSITE" id="PS51257">
    <property type="entry name" value="PROKAR_LIPOPROTEIN"/>
    <property type="match status" value="1"/>
</dbReference>
<reference evidence="3 4" key="1">
    <citation type="submission" date="2022-04" db="EMBL/GenBank/DDBJ databases">
        <title>Halobacillus sp. isolated from saltern.</title>
        <authorList>
            <person name="Won M."/>
            <person name="Lee C.-M."/>
            <person name="Woen H.-Y."/>
            <person name="Kwon S.-W."/>
        </authorList>
    </citation>
    <scope>NUCLEOTIDE SEQUENCE [LARGE SCALE GENOMIC DNA]</scope>
    <source>
        <strain evidence="3 4">SSBR10-3</strain>
    </source>
</reference>
<dbReference type="Proteomes" id="UP000831787">
    <property type="component" value="Chromosome"/>
</dbReference>
<proteinExistence type="predicted"/>
<organism evidence="3 4">
    <name type="scientific">Halobacillus salinarum</name>
    <dbReference type="NCBI Taxonomy" id="2932257"/>
    <lineage>
        <taxon>Bacteria</taxon>
        <taxon>Bacillati</taxon>
        <taxon>Bacillota</taxon>
        <taxon>Bacilli</taxon>
        <taxon>Bacillales</taxon>
        <taxon>Bacillaceae</taxon>
        <taxon>Halobacillus</taxon>
    </lineage>
</organism>
<evidence type="ECO:0000259" key="2">
    <source>
        <dbReference type="SMART" id="SM00909"/>
    </source>
</evidence>
<feature type="compositionally biased region" description="Basic and acidic residues" evidence="1">
    <location>
        <begin position="45"/>
        <end position="68"/>
    </location>
</feature>
<name>A0ABY4EQR6_9BACI</name>
<feature type="domain" description="GerMN" evidence="2">
    <location>
        <begin position="96"/>
        <end position="187"/>
    </location>
</feature>
<feature type="region of interest" description="Disordered" evidence="1">
    <location>
        <begin position="32"/>
        <end position="68"/>
    </location>
</feature>
<sequence length="355" mass="38384">MKSLGIKPLSIAVLLSTGLLSGCFFEGEQSLEKMDTPPENTSVDSKSDSDSSTVKDNENAEGESADKTTARDIYLFDSNGMVVPQTLQLPQSKEVAAQALEYMVQDGPVTELLPQGFQAVLPAGTEIKGVNLKEDGTLVVDVSKEFEGYTAENEEKILQAMTFTLTQFDNVDRIKLWINGHEQATMPVNGTPISEGVSRTNGINIQVGEQTDVVNSKAVTVYFPSQNDQQVYEVPVTTRVNKSDNVYQSVVNALLDGPELGTSLLQPFNEEAELLGADLKEGVLTLTFNKGILNGQEPQAIGEEALSSLVLTLTDMEDVEAVQVKVDGVDEVFNEAGETLDKPVTRADLSEEKSV</sequence>
<accession>A0ABY4EQR6</accession>
<dbReference type="SMART" id="SM00909">
    <property type="entry name" value="Germane"/>
    <property type="match status" value="2"/>
</dbReference>
<evidence type="ECO:0000313" key="4">
    <source>
        <dbReference type="Proteomes" id="UP000831787"/>
    </source>
</evidence>
<keyword evidence="4" id="KW-1185">Reference proteome</keyword>